<dbReference type="InterPro" id="IPR012955">
    <property type="entry name" value="CASP_C"/>
</dbReference>
<dbReference type="OrthoDB" id="10257567at2759"/>
<accession>A0A0L0FQH1</accession>
<organism evidence="2 3">
    <name type="scientific">Sphaeroforma arctica JP610</name>
    <dbReference type="NCBI Taxonomy" id="667725"/>
    <lineage>
        <taxon>Eukaryota</taxon>
        <taxon>Ichthyosporea</taxon>
        <taxon>Ichthyophonida</taxon>
        <taxon>Sphaeroforma</taxon>
    </lineage>
</organism>
<reference evidence="2 3" key="1">
    <citation type="submission" date="2011-02" db="EMBL/GenBank/DDBJ databases">
        <title>The Genome Sequence of Sphaeroforma arctica JP610.</title>
        <authorList>
            <consortium name="The Broad Institute Genome Sequencing Platform"/>
            <person name="Russ C."/>
            <person name="Cuomo C."/>
            <person name="Young S.K."/>
            <person name="Zeng Q."/>
            <person name="Gargeya S."/>
            <person name="Alvarado L."/>
            <person name="Berlin A."/>
            <person name="Chapman S.B."/>
            <person name="Chen Z."/>
            <person name="Freedman E."/>
            <person name="Gellesch M."/>
            <person name="Goldberg J."/>
            <person name="Griggs A."/>
            <person name="Gujja S."/>
            <person name="Heilman E."/>
            <person name="Heiman D."/>
            <person name="Howarth C."/>
            <person name="Mehta T."/>
            <person name="Neiman D."/>
            <person name="Pearson M."/>
            <person name="Roberts A."/>
            <person name="Saif S."/>
            <person name="Shea T."/>
            <person name="Shenoy N."/>
            <person name="Sisk P."/>
            <person name="Stolte C."/>
            <person name="Sykes S."/>
            <person name="White J."/>
            <person name="Yandava C."/>
            <person name="Burger G."/>
            <person name="Gray M.W."/>
            <person name="Holland P.W.H."/>
            <person name="King N."/>
            <person name="Lang F.B.F."/>
            <person name="Roger A.J."/>
            <person name="Ruiz-Trillo I."/>
            <person name="Haas B."/>
            <person name="Nusbaum C."/>
            <person name="Birren B."/>
        </authorList>
    </citation>
    <scope>NUCLEOTIDE SEQUENCE [LARGE SCALE GENOMIC DNA]</scope>
    <source>
        <strain evidence="2 3">JP610</strain>
    </source>
</reference>
<dbReference type="GeneID" id="25909819"/>
<dbReference type="AlphaFoldDB" id="A0A0L0FQH1"/>
<feature type="non-terminal residue" evidence="2">
    <location>
        <position position="63"/>
    </location>
</feature>
<feature type="domain" description="CASP C-terminal" evidence="1">
    <location>
        <begin position="23"/>
        <end position="62"/>
    </location>
</feature>
<dbReference type="Pfam" id="PF08172">
    <property type="entry name" value="CASP_C"/>
    <property type="match status" value="1"/>
</dbReference>
<dbReference type="GO" id="GO:0006891">
    <property type="term" value="P:intra-Golgi vesicle-mediated transport"/>
    <property type="evidence" value="ECO:0007669"/>
    <property type="project" value="InterPro"/>
</dbReference>
<dbReference type="Proteomes" id="UP000054560">
    <property type="component" value="Unassembled WGS sequence"/>
</dbReference>
<dbReference type="GO" id="GO:0000139">
    <property type="term" value="C:Golgi membrane"/>
    <property type="evidence" value="ECO:0007669"/>
    <property type="project" value="InterPro"/>
</dbReference>
<protein>
    <recommendedName>
        <fullName evidence="1">CASP C-terminal domain-containing protein</fullName>
    </recommendedName>
</protein>
<evidence type="ECO:0000313" key="3">
    <source>
        <dbReference type="Proteomes" id="UP000054560"/>
    </source>
</evidence>
<gene>
    <name evidence="2" type="ORF">SARC_09315</name>
</gene>
<dbReference type="EMBL" id="KQ242529">
    <property type="protein sequence ID" value="KNC78248.1"/>
    <property type="molecule type" value="Genomic_DNA"/>
</dbReference>
<evidence type="ECO:0000259" key="1">
    <source>
        <dbReference type="Pfam" id="PF08172"/>
    </source>
</evidence>
<dbReference type="RefSeq" id="XP_014152150.1">
    <property type="nucleotide sequence ID" value="XM_014296675.1"/>
</dbReference>
<proteinExistence type="predicted"/>
<sequence length="63" mass="7233">MAVLFPLHLELTHPSHQSPTPQDTNRLKHELAQYSGEVASLKGDNLKLYEKIKFLQSYQGQKQ</sequence>
<evidence type="ECO:0000313" key="2">
    <source>
        <dbReference type="EMBL" id="KNC78248.1"/>
    </source>
</evidence>
<keyword evidence="3" id="KW-1185">Reference proteome</keyword>
<name>A0A0L0FQH1_9EUKA</name>